<dbReference type="PANTHER" id="PTHR43602">
    <property type="match status" value="1"/>
</dbReference>
<dbReference type="InterPro" id="IPR014748">
    <property type="entry name" value="Enoyl-CoA_hydra_C"/>
</dbReference>
<dbReference type="SUPFAM" id="SSF52096">
    <property type="entry name" value="ClpP/crotonase"/>
    <property type="match status" value="1"/>
</dbReference>
<evidence type="ECO:0000313" key="8">
    <source>
        <dbReference type="Proteomes" id="UP000664761"/>
    </source>
</evidence>
<keyword evidence="8" id="KW-1185">Reference proteome</keyword>
<comment type="caution">
    <text evidence="7">The sequence shown here is derived from an EMBL/GenBank/DDBJ whole genome shotgun (WGS) entry which is preliminary data.</text>
</comment>
<dbReference type="Gene3D" id="1.10.12.10">
    <property type="entry name" value="Lyase 2-enoyl-coa Hydratase, Chain A, domain 2"/>
    <property type="match status" value="1"/>
</dbReference>
<comment type="function">
    <text evidence="5">May play a role in fatty acid biosynthesis and insulin sensitivity.</text>
</comment>
<evidence type="ECO:0000256" key="6">
    <source>
        <dbReference type="ARBA" id="ARBA00040545"/>
    </source>
</evidence>
<dbReference type="Gene3D" id="3.90.226.10">
    <property type="entry name" value="2-enoyl-CoA Hydratase, Chain A, domain 1"/>
    <property type="match status" value="1"/>
</dbReference>
<gene>
    <name evidence="7" type="ORF">J0X12_12530</name>
</gene>
<comment type="similarity">
    <text evidence="1">Belongs to the enoyl-CoA hydratase/isomerase family.</text>
</comment>
<keyword evidence="7" id="KW-0456">Lyase</keyword>
<accession>A0ABS3F7X0</accession>
<evidence type="ECO:0000256" key="3">
    <source>
        <dbReference type="ARBA" id="ARBA00022946"/>
    </source>
</evidence>
<organism evidence="7 8">
    <name type="scientific">Sneathiella sedimenti</name>
    <dbReference type="NCBI Taxonomy" id="2816034"/>
    <lineage>
        <taxon>Bacteria</taxon>
        <taxon>Pseudomonadati</taxon>
        <taxon>Pseudomonadota</taxon>
        <taxon>Alphaproteobacteria</taxon>
        <taxon>Sneathiellales</taxon>
        <taxon>Sneathiellaceae</taxon>
        <taxon>Sneathiella</taxon>
    </lineage>
</organism>
<dbReference type="Proteomes" id="UP000664761">
    <property type="component" value="Unassembled WGS sequence"/>
</dbReference>
<keyword evidence="2" id="KW-0276">Fatty acid metabolism</keyword>
<dbReference type="CDD" id="cd06558">
    <property type="entry name" value="crotonase-like"/>
    <property type="match status" value="1"/>
</dbReference>
<dbReference type="EMBL" id="JAFLNC010000004">
    <property type="protein sequence ID" value="MBO0334448.1"/>
    <property type="molecule type" value="Genomic_DNA"/>
</dbReference>
<evidence type="ECO:0000256" key="2">
    <source>
        <dbReference type="ARBA" id="ARBA00022832"/>
    </source>
</evidence>
<protein>
    <recommendedName>
        <fullName evidence="6">Enoyl-CoA hydratase domain-containing protein 3, mitochondrial</fullName>
    </recommendedName>
</protein>
<dbReference type="PANTHER" id="PTHR43602:SF1">
    <property type="entry name" value="ENOYL-COA HYDRATASE DOMAIN-CONTAINING PROTEIN 3, MITOCHONDRIAL"/>
    <property type="match status" value="1"/>
</dbReference>
<dbReference type="InterPro" id="IPR029045">
    <property type="entry name" value="ClpP/crotonase-like_dom_sf"/>
</dbReference>
<evidence type="ECO:0000256" key="5">
    <source>
        <dbReference type="ARBA" id="ARBA00037410"/>
    </source>
</evidence>
<reference evidence="7 8" key="1">
    <citation type="submission" date="2021-03" db="EMBL/GenBank/DDBJ databases">
        <title>Sneathiella sp. CAU 1612 isolated from Kang Won-do.</title>
        <authorList>
            <person name="Kim W."/>
        </authorList>
    </citation>
    <scope>NUCLEOTIDE SEQUENCE [LARGE SCALE GENOMIC DNA]</scope>
    <source>
        <strain evidence="7 8">CAU 1612</strain>
    </source>
</reference>
<evidence type="ECO:0000256" key="4">
    <source>
        <dbReference type="ARBA" id="ARBA00023098"/>
    </source>
</evidence>
<dbReference type="RefSeq" id="WP_207046255.1">
    <property type="nucleotide sequence ID" value="NZ_JAFLNC010000004.1"/>
</dbReference>
<dbReference type="NCBIfam" id="NF006008">
    <property type="entry name" value="PRK08139.1"/>
    <property type="match status" value="1"/>
</dbReference>
<dbReference type="Pfam" id="PF00378">
    <property type="entry name" value="ECH_1"/>
    <property type="match status" value="1"/>
</dbReference>
<proteinExistence type="inferred from homology"/>
<evidence type="ECO:0000256" key="1">
    <source>
        <dbReference type="ARBA" id="ARBA00005254"/>
    </source>
</evidence>
<dbReference type="GO" id="GO:0004300">
    <property type="term" value="F:enoyl-CoA hydratase activity"/>
    <property type="evidence" value="ECO:0007669"/>
    <property type="project" value="UniProtKB-EC"/>
</dbReference>
<dbReference type="InterPro" id="IPR052377">
    <property type="entry name" value="Mitochondrial_ECH-domain"/>
</dbReference>
<sequence length="268" mass="29071">MSAREVTTKDNRKVTSLAVENHIATLTLNDPSSRNSLSREMMAQLQETLDDIAADKDIHVVILRAEGPVFSSGHNLREVLAMSDDGTLSDLFDQCSTLMQSVVTLPQPVIARIDGAVTAAGTQLVASCDLAYASEDSKFATSGINFGLFCTTPGVALGRNVQPKQAMEMLLSGDFIKADRAMEIGLINAALPADTLDSHILAMARNIASKSPVVIKMGKAAFYKQLPMSLEDAYKYTSGVMCENMETRDAKEGLTAFFEKRDPEWRGE</sequence>
<name>A0ABS3F7X0_9PROT</name>
<keyword evidence="3" id="KW-0809">Transit peptide</keyword>
<dbReference type="InterPro" id="IPR001753">
    <property type="entry name" value="Enoyl-CoA_hydra/iso"/>
</dbReference>
<keyword evidence="4" id="KW-0443">Lipid metabolism</keyword>
<evidence type="ECO:0000313" key="7">
    <source>
        <dbReference type="EMBL" id="MBO0334448.1"/>
    </source>
</evidence>